<protein>
    <recommendedName>
        <fullName evidence="4">Flagellar hook-associated protein 1</fullName>
    </recommendedName>
</protein>
<evidence type="ECO:0000313" key="10">
    <source>
        <dbReference type="EMBL" id="QID18374.1"/>
    </source>
</evidence>
<dbReference type="GO" id="GO:0044780">
    <property type="term" value="P:bacterial-type flagellum assembly"/>
    <property type="evidence" value="ECO:0007669"/>
    <property type="project" value="InterPro"/>
</dbReference>
<keyword evidence="10" id="KW-0969">Cilium</keyword>
<dbReference type="PANTHER" id="PTHR30033">
    <property type="entry name" value="FLAGELLAR HOOK-ASSOCIATED PROTEIN 1"/>
    <property type="match status" value="1"/>
</dbReference>
<keyword evidence="10" id="KW-0282">Flagellum</keyword>
<dbReference type="AlphaFoldDB" id="A0A6C1B7Z8"/>
<proteinExistence type="inferred from homology"/>
<evidence type="ECO:0000256" key="3">
    <source>
        <dbReference type="ARBA" id="ARBA00009677"/>
    </source>
</evidence>
<dbReference type="Pfam" id="PF22638">
    <property type="entry name" value="FlgK_D1"/>
    <property type="match status" value="1"/>
</dbReference>
<keyword evidence="11" id="KW-1185">Reference proteome</keyword>
<keyword evidence="5" id="KW-0964">Secreted</keyword>
<comment type="similarity">
    <text evidence="3">Belongs to the flagella basal body rod proteins family.</text>
</comment>
<dbReference type="InterPro" id="IPR001444">
    <property type="entry name" value="Flag_bb_rod_N"/>
</dbReference>
<dbReference type="EMBL" id="CP048836">
    <property type="protein sequence ID" value="QID18374.1"/>
    <property type="molecule type" value="Genomic_DNA"/>
</dbReference>
<dbReference type="SUPFAM" id="SSF64518">
    <property type="entry name" value="Phase 1 flagellin"/>
    <property type="match status" value="2"/>
</dbReference>
<feature type="domain" description="Flagellar basal body rod protein N-terminal" evidence="7">
    <location>
        <begin position="6"/>
        <end position="34"/>
    </location>
</feature>
<dbReference type="KEGG" id="azq:G3580_12430"/>
<dbReference type="Proteomes" id="UP000501991">
    <property type="component" value="Chromosome"/>
</dbReference>
<evidence type="ECO:0000256" key="2">
    <source>
        <dbReference type="ARBA" id="ARBA00004613"/>
    </source>
</evidence>
<keyword evidence="10" id="KW-0966">Cell projection</keyword>
<comment type="subcellular location">
    <subcellularLocation>
        <location evidence="1">Bacterial flagellum</location>
    </subcellularLocation>
    <subcellularLocation>
        <location evidence="2">Secreted</location>
    </subcellularLocation>
</comment>
<dbReference type="GO" id="GO:0009424">
    <property type="term" value="C:bacterial-type flagellum hook"/>
    <property type="evidence" value="ECO:0007669"/>
    <property type="project" value="InterPro"/>
</dbReference>
<evidence type="ECO:0000256" key="5">
    <source>
        <dbReference type="ARBA" id="ARBA00022525"/>
    </source>
</evidence>
<feature type="domain" description="Flagellar hook-associated protein FlgK helical" evidence="9">
    <location>
        <begin position="92"/>
        <end position="328"/>
    </location>
</feature>
<evidence type="ECO:0000313" key="11">
    <source>
        <dbReference type="Proteomes" id="UP000501991"/>
    </source>
</evidence>
<dbReference type="InterPro" id="IPR010930">
    <property type="entry name" value="Flg_bb/hook_C_dom"/>
</dbReference>
<evidence type="ECO:0000259" key="7">
    <source>
        <dbReference type="Pfam" id="PF00460"/>
    </source>
</evidence>
<evidence type="ECO:0000256" key="1">
    <source>
        <dbReference type="ARBA" id="ARBA00004365"/>
    </source>
</evidence>
<feature type="domain" description="Flagellar basal-body/hook protein C-terminal" evidence="8">
    <location>
        <begin position="604"/>
        <end position="640"/>
    </location>
</feature>
<dbReference type="RefSeq" id="WP_173765967.1">
    <property type="nucleotide sequence ID" value="NZ_CP048836.1"/>
</dbReference>
<dbReference type="PANTHER" id="PTHR30033:SF1">
    <property type="entry name" value="FLAGELLAR HOOK-ASSOCIATED PROTEIN 1"/>
    <property type="match status" value="1"/>
</dbReference>
<dbReference type="InterPro" id="IPR053927">
    <property type="entry name" value="FlgK_helical"/>
</dbReference>
<organism evidence="10 11">
    <name type="scientific">Nitrogeniibacter mangrovi</name>
    <dbReference type="NCBI Taxonomy" id="2016596"/>
    <lineage>
        <taxon>Bacteria</taxon>
        <taxon>Pseudomonadati</taxon>
        <taxon>Pseudomonadota</taxon>
        <taxon>Betaproteobacteria</taxon>
        <taxon>Rhodocyclales</taxon>
        <taxon>Zoogloeaceae</taxon>
        <taxon>Nitrogeniibacter</taxon>
    </lineage>
</organism>
<reference evidence="10 11" key="1">
    <citation type="submission" date="2020-02" db="EMBL/GenBank/DDBJ databases">
        <title>Nitrogenibacter mangrovi gen. nov., sp. nov. isolated from mangrove sediment, a denitrifying betaproteobacterium.</title>
        <authorList>
            <person name="Liao H."/>
            <person name="Tian Y."/>
        </authorList>
    </citation>
    <scope>NUCLEOTIDE SEQUENCE [LARGE SCALE GENOMIC DNA]</scope>
    <source>
        <strain evidence="10 11">M9-3-2</strain>
    </source>
</reference>
<dbReference type="InterPro" id="IPR002371">
    <property type="entry name" value="FlgK"/>
</dbReference>
<dbReference type="GO" id="GO:0005198">
    <property type="term" value="F:structural molecule activity"/>
    <property type="evidence" value="ECO:0007669"/>
    <property type="project" value="InterPro"/>
</dbReference>
<sequence>MAGMLSIGVTGLNAAQAGLTTTSHNIANASTPGFSRQSIVQTQQPGLFSGAGFLGQGTQVETVRRSYSQYLENQVLSADTKRSALQTYEDQISQLDNLLADSTVGLSPALQGFFEGVQEVAANPSSVPARQAMISGGEAMASRFQYLDARLSEIRDGVEGSISSTVETINSYSSQIAELNQRIVNAEAAGAGAPANDLHDTRDNLIRELNQLVRVSTVAEADGSRSVFIGNGQPLVVGVQTTQLTATPSTEDPSRLAIGLQLPNGSSVQMPESLLSGGTLGGLLDFRRDSLDTAQNKLGMVAVGLIETFNAQHRLGQDLDGNLGGDFFTPLSPSVQSIAGATSTPTVDFGDIGKLNGGTYKLTYTNTTGGYNLVDRATGNSVNAADVGLTITAPGTTVAGESFLIQPTRFAAQDINVAIGDTRLIAAAGPVRSVETAGNLGSGSIDAVKVNSIAGFASGTPHIGDYTLSFNSGSNIYEVRDSTNTLVGSVAYNPSTDSAGVTRTLPAPLAGIDLTFSGVPSNGDSFTLESNAQGVADNTNAVALGALQTTKTMLAASGNPTANFQSTYSNLVAEIGNKTSEVKVNRTAQQSLLDQATATRESLSGVNLDEEAANLIRYQQAYQASAKVMSIASSLFDEILGIAR</sequence>
<dbReference type="GO" id="GO:0005576">
    <property type="term" value="C:extracellular region"/>
    <property type="evidence" value="ECO:0007669"/>
    <property type="project" value="UniProtKB-SubCell"/>
</dbReference>
<evidence type="ECO:0000256" key="4">
    <source>
        <dbReference type="ARBA" id="ARBA00016244"/>
    </source>
</evidence>
<dbReference type="NCBIfam" id="TIGR02492">
    <property type="entry name" value="flgK_ends"/>
    <property type="match status" value="1"/>
</dbReference>
<dbReference type="PRINTS" id="PR01005">
    <property type="entry name" value="FLGHOOKAP1"/>
</dbReference>
<name>A0A6C1B7Z8_9RHOO</name>
<evidence type="ECO:0000256" key="6">
    <source>
        <dbReference type="ARBA" id="ARBA00023143"/>
    </source>
</evidence>
<gene>
    <name evidence="10" type="primary">flgK</name>
    <name evidence="10" type="ORF">G3580_12430</name>
</gene>
<dbReference type="Pfam" id="PF06429">
    <property type="entry name" value="Flg_bbr_C"/>
    <property type="match status" value="1"/>
</dbReference>
<accession>A0A6C1B7Z8</accession>
<evidence type="ECO:0000259" key="9">
    <source>
        <dbReference type="Pfam" id="PF22638"/>
    </source>
</evidence>
<dbReference type="Pfam" id="PF00460">
    <property type="entry name" value="Flg_bb_rod"/>
    <property type="match status" value="1"/>
</dbReference>
<keyword evidence="6" id="KW-0975">Bacterial flagellum</keyword>
<evidence type="ECO:0000259" key="8">
    <source>
        <dbReference type="Pfam" id="PF06429"/>
    </source>
</evidence>